<accession>A0A1H7U2H8</accession>
<gene>
    <name evidence="1" type="ORF">SAMN05444583_11732</name>
</gene>
<organism evidence="1 2">
    <name type="scientific">Rhodococcus maanshanensis</name>
    <dbReference type="NCBI Taxonomy" id="183556"/>
    <lineage>
        <taxon>Bacteria</taxon>
        <taxon>Bacillati</taxon>
        <taxon>Actinomycetota</taxon>
        <taxon>Actinomycetes</taxon>
        <taxon>Mycobacteriales</taxon>
        <taxon>Nocardiaceae</taxon>
        <taxon>Rhodococcus</taxon>
    </lineage>
</organism>
<sequence length="43" mass="3964">MPNPSDIDGLFGSIANIINSMIAGGSSIPGADTGAGTGTGTGA</sequence>
<dbReference type="EMBL" id="FOAW01000017">
    <property type="protein sequence ID" value="SEL91153.1"/>
    <property type="molecule type" value="Genomic_DNA"/>
</dbReference>
<evidence type="ECO:0000313" key="2">
    <source>
        <dbReference type="Proteomes" id="UP000198677"/>
    </source>
</evidence>
<dbReference type="Proteomes" id="UP000198677">
    <property type="component" value="Unassembled WGS sequence"/>
</dbReference>
<dbReference type="RefSeq" id="WP_281252142.1">
    <property type="nucleotide sequence ID" value="NZ_FOAW01000017.1"/>
</dbReference>
<dbReference type="AlphaFoldDB" id="A0A1H7U2H8"/>
<keyword evidence="2" id="KW-1185">Reference proteome</keyword>
<reference evidence="2" key="1">
    <citation type="submission" date="2016-10" db="EMBL/GenBank/DDBJ databases">
        <authorList>
            <person name="Varghese N."/>
            <person name="Submissions S."/>
        </authorList>
    </citation>
    <scope>NUCLEOTIDE SEQUENCE [LARGE SCALE GENOMIC DNA]</scope>
    <source>
        <strain evidence="2">DSM 44675</strain>
    </source>
</reference>
<protein>
    <submittedName>
        <fullName evidence="1">Uncharacterized protein</fullName>
    </submittedName>
</protein>
<proteinExistence type="predicted"/>
<evidence type="ECO:0000313" key="1">
    <source>
        <dbReference type="EMBL" id="SEL91153.1"/>
    </source>
</evidence>
<name>A0A1H7U2H8_9NOCA</name>